<keyword evidence="5" id="KW-1185">Reference proteome</keyword>
<evidence type="ECO:0000256" key="1">
    <source>
        <dbReference type="SAM" id="MobiDB-lite"/>
    </source>
</evidence>
<dbReference type="InterPro" id="IPR008972">
    <property type="entry name" value="Cupredoxin"/>
</dbReference>
<reference evidence="4 5" key="1">
    <citation type="submission" date="2020-08" db="EMBL/GenBank/DDBJ databases">
        <title>Sequencing the genomes of 1000 actinobacteria strains.</title>
        <authorList>
            <person name="Klenk H.-P."/>
        </authorList>
    </citation>
    <scope>NUCLEOTIDE SEQUENCE [LARGE SCALE GENOMIC DNA]</scope>
    <source>
        <strain evidence="4 5">DSM 45582</strain>
    </source>
</reference>
<keyword evidence="2" id="KW-0812">Transmembrane</keyword>
<feature type="transmembrane region" description="Helical" evidence="2">
    <location>
        <begin position="54"/>
        <end position="79"/>
    </location>
</feature>
<proteinExistence type="predicted"/>
<feature type="compositionally biased region" description="Polar residues" evidence="1">
    <location>
        <begin position="459"/>
        <end position="472"/>
    </location>
</feature>
<keyword evidence="2" id="KW-1133">Transmembrane helix</keyword>
<dbReference type="Gene3D" id="2.60.40.420">
    <property type="entry name" value="Cupredoxins - blue copper proteins"/>
    <property type="match status" value="5"/>
</dbReference>
<protein>
    <recommendedName>
        <fullName evidence="6">Multicopper oxidase</fullName>
    </recommendedName>
</protein>
<evidence type="ECO:0000313" key="5">
    <source>
        <dbReference type="Proteomes" id="UP000580474"/>
    </source>
</evidence>
<feature type="compositionally biased region" description="Basic and acidic residues" evidence="1">
    <location>
        <begin position="1152"/>
        <end position="1166"/>
    </location>
</feature>
<feature type="transmembrane region" description="Helical" evidence="2">
    <location>
        <begin position="166"/>
        <end position="185"/>
    </location>
</feature>
<keyword evidence="2" id="KW-0472">Membrane</keyword>
<sequence length="1591" mass="172312">MRTTMQRRYRSSVLARSTAAAVLVAGVALAEPRGVGWIDVGGFPAPAQAVGFGLFAFAFAMTAVVLALAGVDVAVGSAAPATRWVQRSCAAALAMCASLAVVAPARTALSGVFLGRPESLPDAGGIVHEVAVVAPVLVVAAAVVCLPTTVIVALGAWCRERSWRRASVAGVLAVLVVVPLCAVPATGDPGPPPPAAPPSSGVCPAGARQITYDLSAFQLDIPLNGWGDHLPDGLVYALKNDDARVGKRDLERNPQLSQPLTIRANVGDCVRIELRNDIRDRRVGIHPDGLVQFDPRDSDGAMVGGNPDTSLGHREQGTFTWYADHEGQAPVVDIANLDSAAEGSTSTQRGLFGGVIVHPRGSTWHDPITGADLLDRRTGRAVQSELFADVHVPGGEDHRSFAIMIMDEVEGVRDRDGEQPTFPTTGLADATFGINYRSEPLRNRLRAILEHRGTPTPENPSGTAKTITLPNGRTFTPQDHFCDGYVVELDRVVEDPGAKCQSEESHLQSWVFGDEGKLTRPGGPGAEPVVDTDAMISKAYVGDPVRFALIHPGVRETHPWHQHTQRWFADPDNPTSPRKDVQAIGPGEAFELRLEGGAGGVQGTVGDSVFHCHFYPHFAQGFWGHLRIFDRLRDGAAANPDGTPLQALRELPDRAGATPAPDARHPGFPLFVEGQFGQRAYKPPHTVIEDDFAELRRPGDTVRGPTPMEAANMPALDPAKPGAGFVDPCPPERPERTYRPHAIDLPLLYNEAGWKDRQGRLYVEESHLDAVTSGRERPEPYTIRARQGDCMRILLTNDLHLDEDPDEPIDHVNRFDGDYMLPEETSEVSAHVHLVQFDELASDGTSVGFNYAQTAMLGQTAAFRWYVDEPLRSVFFHDHQYPSLHQQKGLYASMNVEPPDAVWRDTRTGEPTDGVGTEAIIESDLGMDFREFTLYYADRVPLWRNFGAGPPVQPPGVPGDFGEDQGGYAVNYRNEPFQIRTRPGLPGPRGDPAYVYSSTVHGDPATPVLRAYTGEPVLIRNIAAAHEEMHDFTLHGHKWLNEPDNPNSELTDQQALGLAEYFNYEIIGSNVVHRGMEGEQLKDEAEVTPGNGGPAIVNRGAGGPGDFLYGSTALDDQWLGLWGIFRTTDRPQPDLAPLPDHGLPGQAPAREPAADRSRPHAPRRAEPMNTCPSTAPVRRLGVDAVEHPLRFNPDDGDHDPFGLAYVRSQDAAAVRAGLRPPEPLVLRARAGECIEITLTNGLRPGGQPPHGNHVPLPADAPFPRGDRVSLHGGMVDYDVRTSDGSTVGFNADQTVRPGESITTYWFAAPEIEGSTITLSDFGDRRGNAHHSLFGTLIIEPPGSIWTDPVTGRPATGTAADVRWVEDGAARATREFVAIWQDGVRLFDRDGEPNPEAVSGEDVDLDPYERGNRGINYRNERFAPRLRDDPEQAHMFSSRVHGDPATPVFRAHQGDPVTVRFVHGADRGRVHTMLVSGHMWRYQRADANAAIRSAVGGMLPETEATVELIGGAGGPGGRTGDFLIRDGLTINQVNAGLWGLLRVEPRHRPGLLPLNGRAGPAPEPVHPAVLPAAAIVEGRGAPRRRRRRRTRG</sequence>
<feature type="transmembrane region" description="Helical" evidence="2">
    <location>
        <begin position="133"/>
        <end position="154"/>
    </location>
</feature>
<organism evidence="4 5">
    <name type="scientific">Saccharopolyspora gloriosae</name>
    <dbReference type="NCBI Taxonomy" id="455344"/>
    <lineage>
        <taxon>Bacteria</taxon>
        <taxon>Bacillati</taxon>
        <taxon>Actinomycetota</taxon>
        <taxon>Actinomycetes</taxon>
        <taxon>Pseudonocardiales</taxon>
        <taxon>Pseudonocardiaceae</taxon>
        <taxon>Saccharopolyspora</taxon>
    </lineage>
</organism>
<dbReference type="SUPFAM" id="SSF49503">
    <property type="entry name" value="Cupredoxins"/>
    <property type="match status" value="6"/>
</dbReference>
<feature type="chain" id="PRO_5033047951" description="Multicopper oxidase" evidence="3">
    <location>
        <begin position="31"/>
        <end position="1591"/>
    </location>
</feature>
<gene>
    <name evidence="4" type="ORF">BJ969_003480</name>
</gene>
<feature type="region of interest" description="Disordered" evidence="1">
    <location>
        <begin position="1131"/>
        <end position="1175"/>
    </location>
</feature>
<feature type="region of interest" description="Disordered" evidence="1">
    <location>
        <begin position="452"/>
        <end position="472"/>
    </location>
</feature>
<feature type="transmembrane region" description="Helical" evidence="2">
    <location>
        <begin position="91"/>
        <end position="113"/>
    </location>
</feature>
<dbReference type="RefSeq" id="WP_184479932.1">
    <property type="nucleotide sequence ID" value="NZ_JACHIV010000001.1"/>
</dbReference>
<comment type="caution">
    <text evidence="4">The sequence shown here is derived from an EMBL/GenBank/DDBJ whole genome shotgun (WGS) entry which is preliminary data.</text>
</comment>
<feature type="signal peptide" evidence="3">
    <location>
        <begin position="1"/>
        <end position="30"/>
    </location>
</feature>
<dbReference type="EMBL" id="JACHIV010000001">
    <property type="protein sequence ID" value="MBB5070392.1"/>
    <property type="molecule type" value="Genomic_DNA"/>
</dbReference>
<accession>A0A840NMS2</accession>
<evidence type="ECO:0000256" key="3">
    <source>
        <dbReference type="SAM" id="SignalP"/>
    </source>
</evidence>
<evidence type="ECO:0000313" key="4">
    <source>
        <dbReference type="EMBL" id="MBB5070392.1"/>
    </source>
</evidence>
<evidence type="ECO:0000256" key="2">
    <source>
        <dbReference type="SAM" id="Phobius"/>
    </source>
</evidence>
<name>A0A840NMS2_9PSEU</name>
<dbReference type="Proteomes" id="UP000580474">
    <property type="component" value="Unassembled WGS sequence"/>
</dbReference>
<keyword evidence="3" id="KW-0732">Signal</keyword>
<evidence type="ECO:0008006" key="6">
    <source>
        <dbReference type="Google" id="ProtNLM"/>
    </source>
</evidence>